<protein>
    <submittedName>
        <fullName evidence="2">Uncharacterized protein</fullName>
    </submittedName>
</protein>
<reference evidence="2 3" key="1">
    <citation type="submission" date="2015-11" db="EMBL/GenBank/DDBJ databases">
        <authorList>
            <person name="Sahl J."/>
            <person name="Wagner D."/>
            <person name="Keim P."/>
        </authorList>
    </citation>
    <scope>NUCLEOTIDE SEQUENCE [LARGE SCALE GENOMIC DNA]</scope>
    <source>
        <strain evidence="2 3">BDU18</strain>
    </source>
</reference>
<accession>A0ABR5T538</accession>
<sequence>MTRGAINPIEATRRSSRAATCRDVRLVGRRARKAGTVLRAARGSERLEARSKHARSTLEARSKHARSTLEARSKHARSTLEARSKHARSTLEARSKHARSTLEARSKHARSTQARWPLYPPPILSGNTNRGA</sequence>
<keyword evidence="3" id="KW-1185">Reference proteome</keyword>
<dbReference type="EMBL" id="LNJQ01000004">
    <property type="protein sequence ID" value="KWZ38330.1"/>
    <property type="molecule type" value="Genomic_DNA"/>
</dbReference>
<name>A0ABR5T538_9BURK</name>
<proteinExistence type="predicted"/>
<feature type="region of interest" description="Disordered" evidence="1">
    <location>
        <begin position="42"/>
        <end position="132"/>
    </location>
</feature>
<organism evidence="2 3">
    <name type="scientific">Burkholderia savannae</name>
    <dbReference type="NCBI Taxonomy" id="1637837"/>
    <lineage>
        <taxon>Bacteria</taxon>
        <taxon>Pseudomonadati</taxon>
        <taxon>Pseudomonadota</taxon>
        <taxon>Betaproteobacteria</taxon>
        <taxon>Burkholderiales</taxon>
        <taxon>Burkholderiaceae</taxon>
        <taxon>Burkholderia</taxon>
        <taxon>pseudomallei group</taxon>
    </lineage>
</organism>
<gene>
    <name evidence="2" type="ORF">WS72_26100</name>
</gene>
<comment type="caution">
    <text evidence="2">The sequence shown here is derived from an EMBL/GenBank/DDBJ whole genome shotgun (WGS) entry which is preliminary data.</text>
</comment>
<evidence type="ECO:0000313" key="3">
    <source>
        <dbReference type="Proteomes" id="UP000070255"/>
    </source>
</evidence>
<evidence type="ECO:0000313" key="2">
    <source>
        <dbReference type="EMBL" id="KWZ38330.1"/>
    </source>
</evidence>
<evidence type="ECO:0000256" key="1">
    <source>
        <dbReference type="SAM" id="MobiDB-lite"/>
    </source>
</evidence>
<feature type="compositionally biased region" description="Basic and acidic residues" evidence="1">
    <location>
        <begin position="42"/>
        <end position="106"/>
    </location>
</feature>
<dbReference type="Proteomes" id="UP000070255">
    <property type="component" value="Unassembled WGS sequence"/>
</dbReference>